<reference evidence="1" key="1">
    <citation type="submission" date="2020-07" db="EMBL/GenBank/DDBJ databases">
        <title>Genome sequence and genetic diversity analysis of an under-domesticated orphan crop, white fonio (Digitaria exilis).</title>
        <authorList>
            <person name="Bennetzen J.L."/>
            <person name="Chen S."/>
            <person name="Ma X."/>
            <person name="Wang X."/>
            <person name="Yssel A.E.J."/>
            <person name="Chaluvadi S.R."/>
            <person name="Johnson M."/>
            <person name="Gangashetty P."/>
            <person name="Hamidou F."/>
            <person name="Sanogo M.D."/>
            <person name="Zwaenepoel A."/>
            <person name="Wallace J."/>
            <person name="Van De Peer Y."/>
            <person name="Van Deynze A."/>
        </authorList>
    </citation>
    <scope>NUCLEOTIDE SEQUENCE</scope>
    <source>
        <tissue evidence="1">Leaves</tissue>
    </source>
</reference>
<dbReference type="AlphaFoldDB" id="A0A835BT90"/>
<accession>A0A835BT90</accession>
<protein>
    <submittedName>
        <fullName evidence="1">Uncharacterized protein</fullName>
    </submittedName>
</protein>
<keyword evidence="2" id="KW-1185">Reference proteome</keyword>
<evidence type="ECO:0000313" key="2">
    <source>
        <dbReference type="Proteomes" id="UP000636709"/>
    </source>
</evidence>
<name>A0A835BT90_9POAL</name>
<proteinExistence type="predicted"/>
<sequence length="52" mass="6166">MLVMWEIWKERNGRVFQRRESSVPSLLGKIKNEVVAWRLAGAKHRGSLFLRE</sequence>
<organism evidence="1 2">
    <name type="scientific">Digitaria exilis</name>
    <dbReference type="NCBI Taxonomy" id="1010633"/>
    <lineage>
        <taxon>Eukaryota</taxon>
        <taxon>Viridiplantae</taxon>
        <taxon>Streptophyta</taxon>
        <taxon>Embryophyta</taxon>
        <taxon>Tracheophyta</taxon>
        <taxon>Spermatophyta</taxon>
        <taxon>Magnoliopsida</taxon>
        <taxon>Liliopsida</taxon>
        <taxon>Poales</taxon>
        <taxon>Poaceae</taxon>
        <taxon>PACMAD clade</taxon>
        <taxon>Panicoideae</taxon>
        <taxon>Panicodae</taxon>
        <taxon>Paniceae</taxon>
        <taxon>Anthephorinae</taxon>
        <taxon>Digitaria</taxon>
    </lineage>
</organism>
<dbReference type="Proteomes" id="UP000636709">
    <property type="component" value="Unassembled WGS sequence"/>
</dbReference>
<evidence type="ECO:0000313" key="1">
    <source>
        <dbReference type="EMBL" id="KAF8711217.1"/>
    </source>
</evidence>
<dbReference type="EMBL" id="JACEFO010001753">
    <property type="protein sequence ID" value="KAF8711217.1"/>
    <property type="molecule type" value="Genomic_DNA"/>
</dbReference>
<gene>
    <name evidence="1" type="ORF">HU200_029233</name>
</gene>
<dbReference type="OrthoDB" id="682412at2759"/>
<comment type="caution">
    <text evidence="1">The sequence shown here is derived from an EMBL/GenBank/DDBJ whole genome shotgun (WGS) entry which is preliminary data.</text>
</comment>